<evidence type="ECO:0000313" key="1">
    <source>
        <dbReference type="EMBL" id="QYR52960.1"/>
    </source>
</evidence>
<name>A0ABX8WMU7_9GAMM</name>
<protein>
    <submittedName>
        <fullName evidence="1">Uncharacterized protein</fullName>
    </submittedName>
</protein>
<sequence length="191" mass="21538">MATDLYPLTTAKLEELSRPTSERIMKWRFFNAQKGIETTKQDGSAVSIHGVKYAGSVPLVYWSGFFEPFMVHAASETFRWVSDHCKANRLDPAPHIDEARLLIHGFIRKSYKDIARTDQLLRGNGFPDTVTPRDVSGKEQAVCDHVDQLAKAYLLSGPPIALANEDILELKPNLWGIGLNLNAAWRRFRAK</sequence>
<keyword evidence="2" id="KW-1185">Reference proteome</keyword>
<dbReference type="Proteomes" id="UP000824755">
    <property type="component" value="Chromosome"/>
</dbReference>
<proteinExistence type="predicted"/>
<reference evidence="1 2" key="1">
    <citation type="submission" date="2021-08" db="EMBL/GenBank/DDBJ databases">
        <title>Lysobacter sp. strain CJ11 Genome sequencing and assembly.</title>
        <authorList>
            <person name="Kim I."/>
        </authorList>
    </citation>
    <scope>NUCLEOTIDE SEQUENCE [LARGE SCALE GENOMIC DNA]</scope>
    <source>
        <strain evidence="1 2">CJ11</strain>
    </source>
</reference>
<evidence type="ECO:0000313" key="2">
    <source>
        <dbReference type="Proteomes" id="UP000824755"/>
    </source>
</evidence>
<gene>
    <name evidence="1" type="ORF">H8L67_00060</name>
</gene>
<dbReference type="RefSeq" id="WP_220379779.1">
    <property type="nucleotide sequence ID" value="NZ_CP080544.1"/>
</dbReference>
<organism evidence="1 2">
    <name type="scientific">Lysobacter soyae</name>
    <dbReference type="NCBI Taxonomy" id="2764185"/>
    <lineage>
        <taxon>Bacteria</taxon>
        <taxon>Pseudomonadati</taxon>
        <taxon>Pseudomonadota</taxon>
        <taxon>Gammaproteobacteria</taxon>
        <taxon>Lysobacterales</taxon>
        <taxon>Lysobacteraceae</taxon>
        <taxon>Lysobacter</taxon>
    </lineage>
</organism>
<dbReference type="EMBL" id="CP080544">
    <property type="protein sequence ID" value="QYR52960.1"/>
    <property type="molecule type" value="Genomic_DNA"/>
</dbReference>
<accession>A0ABX8WMU7</accession>